<accession>A0A4R4E2B4</accession>
<dbReference type="EMBL" id="SKFH01000006">
    <property type="protein sequence ID" value="TCZ73539.1"/>
    <property type="molecule type" value="Genomic_DNA"/>
</dbReference>
<keyword evidence="3" id="KW-1185">Reference proteome</keyword>
<dbReference type="SUPFAM" id="SSF82171">
    <property type="entry name" value="DPP6 N-terminal domain-like"/>
    <property type="match status" value="1"/>
</dbReference>
<dbReference type="AlphaFoldDB" id="A0A4R4E2B4"/>
<comment type="caution">
    <text evidence="2">The sequence shown here is derived from an EMBL/GenBank/DDBJ whole genome shotgun (WGS) entry which is preliminary data.</text>
</comment>
<reference evidence="2 3" key="1">
    <citation type="submission" date="2019-03" db="EMBL/GenBank/DDBJ databases">
        <authorList>
            <person name="Kim M.K.M."/>
        </authorList>
    </citation>
    <scope>NUCLEOTIDE SEQUENCE [LARGE SCALE GENOMIC DNA]</scope>
    <source>
        <strain evidence="2 3">17J68-15</strain>
    </source>
</reference>
<feature type="signal peptide" evidence="1">
    <location>
        <begin position="1"/>
        <end position="19"/>
    </location>
</feature>
<protein>
    <recommendedName>
        <fullName evidence="4">Bacterial surface antigen (D15) domain-containing protein</fullName>
    </recommendedName>
</protein>
<dbReference type="Gene3D" id="2.120.10.30">
    <property type="entry name" value="TolB, C-terminal domain"/>
    <property type="match status" value="1"/>
</dbReference>
<feature type="chain" id="PRO_5020296358" description="Bacterial surface antigen (D15) domain-containing protein" evidence="1">
    <location>
        <begin position="20"/>
        <end position="1157"/>
    </location>
</feature>
<sequence length="1157" mass="132072">MRAVVAVLICVVFPFLGQAQVNTVEYGKNRVQYKKFKWKYYQTENFNTYFSQNGLELGKYVAQIAEKELPQLEEFVEYGMQRRANVVVYNNFDDLQQSNIGQGIDWQSTGGLTKLVNNKMVVYYDANRNNLRRQVRQGIAQVLVQNLLFGDDLGEFAANQALLDLPKWLTDGYIAYAAEPWSTELDEQLKNAMLGGSYNNFYQFAFEKPELAGHAFWYYVGNKYGATKPTYLLYLARIYRNLNSATQKIAKKKFKEVLRDFMQEMPNIYYKDIRGRRVVPKGQLSVTEEVGKKDFIRFNANPLPRSFTYAVTEYKQGKYSVVLHENFVNTKTLLSYGHRSREDEINPNMPILAWDNKGTRLAVVYVEKGKLKFFVYDVVNRIKISKQEWSQFDQVQDIKYMLNSNTLVVSAVRSGQSDIYTYNIDKMTYEQVTNDVFDDLDPSFVTFPNKTGIVFASNRPSANAAGGDTAMPGPRFNIFLVDNWNKSEFKQISQLTNLKFGNARNPSPYNNTHFTFTSDENGINNRYAGFFTTQKTGIDTLVFIGDEVMRNPAPKEVDSLLKEWKKTDIDSVGYFATSSDSAYVFPLTNYQAGLIETRTAGDNTLVSEVVQQGEYKNLYRLRVDENTLRRRNVSTPPTEYVRKLRERDRLRTTETNTMTNAVDSTRKTQTDFFQSEFNDKRDSANAAAQPTTTPGQVFETEVIAPEPVLSRAKLYEYRPPRFFTDYVAAGFNNAVLAAAKYQQYTGGTGPINPSNGSQINGLIRMGTVDLFEDYKISGGFRIAPNLRDNDILFEFTNYRRRLDWGFTYYRSSARADVGVILADTSGNFFQVGFPGKTHSNYYLGRLRFALDKVRSLRLTVGPRFDRVIVSTTPEPGFNRLSLLIPDQKQVFGQATIEYVHDNTLNPATNIWTGLRYKVYFDYFSRLDKGGQAFGRTMMNAGFDARHYQPLYRNVIWALRAAGDFSFAEQKVVYYLGGVDGWLKFKSNEIIDPNTQQVTGYRYFNADPANAPDQSQFYAYQTLAVNMRGFKQNIANGNNNVVINSEFRAPIFSTFFNRPINNAFLRNLQAVQFFDLGTAWTGDVSNIARPTSTYSDPSGINPITVRLKAGGIGPFAGGYGFGLRSTLLGYFIRWDIAWEMNGFFRGKPMSYFALGLDF</sequence>
<dbReference type="Proteomes" id="UP000295164">
    <property type="component" value="Unassembled WGS sequence"/>
</dbReference>
<dbReference type="InterPro" id="IPR011042">
    <property type="entry name" value="6-blade_b-propeller_TolB-like"/>
</dbReference>
<proteinExistence type="predicted"/>
<organism evidence="2 3">
    <name type="scientific">Flaviaesturariibacter aridisoli</name>
    <dbReference type="NCBI Taxonomy" id="2545761"/>
    <lineage>
        <taxon>Bacteria</taxon>
        <taxon>Pseudomonadati</taxon>
        <taxon>Bacteroidota</taxon>
        <taxon>Chitinophagia</taxon>
        <taxon>Chitinophagales</taxon>
        <taxon>Chitinophagaceae</taxon>
        <taxon>Flaviaestuariibacter</taxon>
    </lineage>
</organism>
<gene>
    <name evidence="2" type="ORF">E0486_06105</name>
</gene>
<dbReference type="OrthoDB" id="9760276at2"/>
<evidence type="ECO:0008006" key="4">
    <source>
        <dbReference type="Google" id="ProtNLM"/>
    </source>
</evidence>
<evidence type="ECO:0000313" key="2">
    <source>
        <dbReference type="EMBL" id="TCZ73539.1"/>
    </source>
</evidence>
<name>A0A4R4E2B4_9BACT</name>
<evidence type="ECO:0000256" key="1">
    <source>
        <dbReference type="SAM" id="SignalP"/>
    </source>
</evidence>
<evidence type="ECO:0000313" key="3">
    <source>
        <dbReference type="Proteomes" id="UP000295164"/>
    </source>
</evidence>
<keyword evidence="1" id="KW-0732">Signal</keyword>